<protein>
    <submittedName>
        <fullName evidence="3">Uncharacterized protein</fullName>
    </submittedName>
</protein>
<evidence type="ECO:0000256" key="1">
    <source>
        <dbReference type="SAM" id="MobiDB-lite"/>
    </source>
</evidence>
<dbReference type="AlphaFoldDB" id="A0A8B6XC88"/>
<accession>A0A8B6XC88</accession>
<dbReference type="RefSeq" id="WP_156924517.1">
    <property type="nucleotide sequence ID" value="NZ_KI519499.1"/>
</dbReference>
<feature type="region of interest" description="Disordered" evidence="1">
    <location>
        <begin position="1"/>
        <end position="23"/>
    </location>
</feature>
<dbReference type="Proteomes" id="UP000675920">
    <property type="component" value="Unplaced"/>
</dbReference>
<name>A0A8B6XC88_9BURK</name>
<evidence type="ECO:0000313" key="3">
    <source>
        <dbReference type="RefSeq" id="WP_156924517.1"/>
    </source>
</evidence>
<organism evidence="2 3">
    <name type="scientific">Derxia gummosa DSM 723</name>
    <dbReference type="NCBI Taxonomy" id="1121388"/>
    <lineage>
        <taxon>Bacteria</taxon>
        <taxon>Pseudomonadati</taxon>
        <taxon>Pseudomonadota</taxon>
        <taxon>Betaproteobacteria</taxon>
        <taxon>Burkholderiales</taxon>
        <taxon>Alcaligenaceae</taxon>
        <taxon>Derxia</taxon>
    </lineage>
</organism>
<keyword evidence="2" id="KW-1185">Reference proteome</keyword>
<proteinExistence type="predicted"/>
<dbReference type="OrthoDB" id="2046097at2"/>
<sequence length="178" mass="18806">MDRTGSGRPAIPPDPQSRFPDHPNTAIHLASSFGNASGNRALLVRIESQELNGVSNNPSPIEETVMSGNKTIVNRSNVALSVILRGRVGADPHGGSLPPVTATIAPQESKTVQYGSSQNPFLNSLNVEENSNGSDISAFYQCLSRGGPGTLDNLFNANSTIEISYNPANYSFALSAHN</sequence>
<reference evidence="3" key="1">
    <citation type="submission" date="2025-08" db="UniProtKB">
        <authorList>
            <consortium name="RefSeq"/>
        </authorList>
    </citation>
    <scope>IDENTIFICATION</scope>
</reference>
<evidence type="ECO:0000313" key="2">
    <source>
        <dbReference type="Proteomes" id="UP000675920"/>
    </source>
</evidence>